<accession>A0A0D0NK43</accession>
<comment type="caution">
    <text evidence="2">The sequence shown here is derived from an EMBL/GenBank/DDBJ whole genome shotgun (WGS) entry which is preliminary data.</text>
</comment>
<dbReference type="AlphaFoldDB" id="A0A0D0NK43"/>
<evidence type="ECO:0000256" key="1">
    <source>
        <dbReference type="SAM" id="SignalP"/>
    </source>
</evidence>
<sequence>MRTLKILSVLVLAGSGLTACGATDAERGATGALIGGAAAAATGENVVNGALIGGAAGAIYCNVTPNVPECYNG</sequence>
<proteinExistence type="predicted"/>
<keyword evidence="1" id="KW-0732">Signal</keyword>
<reference evidence="2 3" key="1">
    <citation type="submission" date="2013-01" db="EMBL/GenBank/DDBJ databases">
        <authorList>
            <person name="Fiebig A."/>
            <person name="Goeker M."/>
            <person name="Klenk H.-P.P."/>
        </authorList>
    </citation>
    <scope>NUCLEOTIDE SEQUENCE [LARGE SCALE GENOMIC DNA]</scope>
    <source>
        <strain evidence="2 3">DSM 24838</strain>
    </source>
</reference>
<evidence type="ECO:0008006" key="4">
    <source>
        <dbReference type="Google" id="ProtNLM"/>
    </source>
</evidence>
<evidence type="ECO:0000313" key="2">
    <source>
        <dbReference type="EMBL" id="KIQ68680.1"/>
    </source>
</evidence>
<dbReference type="RefSeq" id="WP_018303817.1">
    <property type="nucleotide sequence ID" value="NZ_KB902310.1"/>
</dbReference>
<dbReference type="PROSITE" id="PS51257">
    <property type="entry name" value="PROKAR_LIPOPROTEIN"/>
    <property type="match status" value="1"/>
</dbReference>
<dbReference type="Proteomes" id="UP000035100">
    <property type="component" value="Unassembled WGS sequence"/>
</dbReference>
<feature type="signal peptide" evidence="1">
    <location>
        <begin position="1"/>
        <end position="21"/>
    </location>
</feature>
<gene>
    <name evidence="2" type="ORF">Wenmar_02951</name>
</gene>
<keyword evidence="3" id="KW-1185">Reference proteome</keyword>
<dbReference type="STRING" id="1123501.Wenmar_02951"/>
<dbReference type="eggNOG" id="ENOG502ZMBI">
    <property type="taxonomic scope" value="Bacteria"/>
</dbReference>
<dbReference type="EMBL" id="AONG01000013">
    <property type="protein sequence ID" value="KIQ68680.1"/>
    <property type="molecule type" value="Genomic_DNA"/>
</dbReference>
<name>A0A0D0NK43_9RHOB</name>
<organism evidence="2 3">
    <name type="scientific">Wenxinia marina DSM 24838</name>
    <dbReference type="NCBI Taxonomy" id="1123501"/>
    <lineage>
        <taxon>Bacteria</taxon>
        <taxon>Pseudomonadati</taxon>
        <taxon>Pseudomonadota</taxon>
        <taxon>Alphaproteobacteria</taxon>
        <taxon>Rhodobacterales</taxon>
        <taxon>Roseobacteraceae</taxon>
        <taxon>Wenxinia</taxon>
    </lineage>
</organism>
<protein>
    <recommendedName>
        <fullName evidence="4">Glycine zipper domain-containing protein</fullName>
    </recommendedName>
</protein>
<feature type="chain" id="PRO_5002217852" description="Glycine zipper domain-containing protein" evidence="1">
    <location>
        <begin position="22"/>
        <end position="73"/>
    </location>
</feature>
<evidence type="ECO:0000313" key="3">
    <source>
        <dbReference type="Proteomes" id="UP000035100"/>
    </source>
</evidence>